<comment type="caution">
    <text evidence="2">The sequence shown here is derived from an EMBL/GenBank/DDBJ whole genome shotgun (WGS) entry which is preliminary data.</text>
</comment>
<gene>
    <name evidence="2" type="ORF">N479_18340</name>
</gene>
<protein>
    <recommendedName>
        <fullName evidence="1">N-acetyltransferase domain-containing protein</fullName>
    </recommendedName>
</protein>
<proteinExistence type="predicted"/>
<dbReference type="InterPro" id="IPR000182">
    <property type="entry name" value="GNAT_dom"/>
</dbReference>
<dbReference type="RefSeq" id="WP_187301411.1">
    <property type="nucleotide sequence ID" value="NZ_AUXW01000163.1"/>
</dbReference>
<evidence type="ECO:0000259" key="1">
    <source>
        <dbReference type="PROSITE" id="PS51186"/>
    </source>
</evidence>
<reference evidence="2 3" key="1">
    <citation type="journal article" date="2015" name="BMC Genomics">
        <title>Genome mining reveals unlocked bioactive potential of marine Gram-negative bacteria.</title>
        <authorList>
            <person name="Machado H."/>
            <person name="Sonnenschein E.C."/>
            <person name="Melchiorsen J."/>
            <person name="Gram L."/>
        </authorList>
    </citation>
    <scope>NUCLEOTIDE SEQUENCE [LARGE SCALE GENOMIC DNA]</scope>
    <source>
        <strain evidence="2 3">S4054</strain>
    </source>
</reference>
<dbReference type="Gene3D" id="3.40.630.30">
    <property type="match status" value="1"/>
</dbReference>
<evidence type="ECO:0000313" key="3">
    <source>
        <dbReference type="Proteomes" id="UP000033434"/>
    </source>
</evidence>
<name>A0A0F6A8I2_9GAMM</name>
<dbReference type="Proteomes" id="UP000033434">
    <property type="component" value="Unassembled WGS sequence"/>
</dbReference>
<evidence type="ECO:0000313" key="2">
    <source>
        <dbReference type="EMBL" id="KKE82433.1"/>
    </source>
</evidence>
<dbReference type="InterPro" id="IPR016181">
    <property type="entry name" value="Acyl_CoA_acyltransferase"/>
</dbReference>
<dbReference type="EMBL" id="AUXW01000163">
    <property type="protein sequence ID" value="KKE82433.1"/>
    <property type="molecule type" value="Genomic_DNA"/>
</dbReference>
<dbReference type="SUPFAM" id="SSF55729">
    <property type="entry name" value="Acyl-CoA N-acyltransferases (Nat)"/>
    <property type="match status" value="1"/>
</dbReference>
<dbReference type="CDD" id="cd04301">
    <property type="entry name" value="NAT_SF"/>
    <property type="match status" value="1"/>
</dbReference>
<dbReference type="GO" id="GO:0016747">
    <property type="term" value="F:acyltransferase activity, transferring groups other than amino-acyl groups"/>
    <property type="evidence" value="ECO:0007669"/>
    <property type="project" value="InterPro"/>
</dbReference>
<sequence>MVQFTIPEGLHIRPSTASDKPFIEKLHREVRQDLQCIDGEQDFIESIVEMQLKAQTQGYGAQYPNAMYFIIEKHGEPIGKATLDFGHNEIRLIDIGFLIAARGHGFGRAIIQSFQHCAAQSAVPLTLSVLSHNLSVKRLYLELGFQISEVQSPYELMIWYPPAMKRIVGV</sequence>
<accession>A0A0F6A8I2</accession>
<organism evidence="2 3">
    <name type="scientific">Pseudoalteromonas luteoviolacea S4054</name>
    <dbReference type="NCBI Taxonomy" id="1129367"/>
    <lineage>
        <taxon>Bacteria</taxon>
        <taxon>Pseudomonadati</taxon>
        <taxon>Pseudomonadota</taxon>
        <taxon>Gammaproteobacteria</taxon>
        <taxon>Alteromonadales</taxon>
        <taxon>Pseudoalteromonadaceae</taxon>
        <taxon>Pseudoalteromonas</taxon>
    </lineage>
</organism>
<dbReference type="Pfam" id="PF00583">
    <property type="entry name" value="Acetyltransf_1"/>
    <property type="match status" value="1"/>
</dbReference>
<dbReference type="PATRIC" id="fig|1129367.4.peg.3656"/>
<feature type="domain" description="N-acetyltransferase" evidence="1">
    <location>
        <begin position="10"/>
        <end position="162"/>
    </location>
</feature>
<dbReference type="PROSITE" id="PS51186">
    <property type="entry name" value="GNAT"/>
    <property type="match status" value="1"/>
</dbReference>
<dbReference type="AlphaFoldDB" id="A0A0F6A8I2"/>